<feature type="signal peptide" evidence="2">
    <location>
        <begin position="1"/>
        <end position="25"/>
    </location>
</feature>
<reference evidence="3 4" key="1">
    <citation type="submission" date="2023-11" db="EMBL/GenBank/DDBJ databases">
        <title>MicrobeMod: A computational toolkit for identifying prokaryotic methylation and restriction-modification with nanopore sequencing.</title>
        <authorList>
            <person name="Crits-Christoph A."/>
            <person name="Kang S.C."/>
            <person name="Lee H."/>
            <person name="Ostrov N."/>
        </authorList>
    </citation>
    <scope>NUCLEOTIDE SEQUENCE [LARGE SCALE GENOMIC DNA]</scope>
    <source>
        <strain evidence="3 4">ATCC 25935</strain>
    </source>
</reference>
<name>A0ABZ0XZW7_9BURK</name>
<keyword evidence="2" id="KW-0732">Signal</keyword>
<dbReference type="GeneID" id="43166013"/>
<evidence type="ECO:0000256" key="2">
    <source>
        <dbReference type="SAM" id="SignalP"/>
    </source>
</evidence>
<gene>
    <name evidence="3" type="ORF">SR858_01995</name>
</gene>
<sequence length="306" mass="33479">MNSTRRQPIAVAALLFAALTGTARAEDTPAPTPATHPIPYSGKIVSATGTLPPKAAIFADCQDGSERIHGQIEADTYRIDLPPAVTCTVMLGDTDWEADTQLVSDAATAIPQTMLLYPLPVPQPDIARELIEMGTQDRAVRQAWAAGKRDAASEKKFAADDRKRQRRLRQIVTTKGWPTISMVGAQAANEAWLVAQHAPPAQLKHWAVFMRAAAARHEIRLVNLATTLDRVRIFEKRPQIYGTQYSTREDGAIQFYRIEDIANIDQRRLEMGMSSFAALQAQLAKPPKPAEQAKPAEPSTPATPGE</sequence>
<evidence type="ECO:0000313" key="4">
    <source>
        <dbReference type="Proteomes" id="UP001326110"/>
    </source>
</evidence>
<feature type="region of interest" description="Disordered" evidence="1">
    <location>
        <begin position="281"/>
        <end position="306"/>
    </location>
</feature>
<dbReference type="InterPro" id="IPR046732">
    <property type="entry name" value="DUF6624"/>
</dbReference>
<protein>
    <submittedName>
        <fullName evidence="3">DUF6624 domain-containing protein</fullName>
    </submittedName>
</protein>
<dbReference type="Proteomes" id="UP001326110">
    <property type="component" value="Chromosome"/>
</dbReference>
<feature type="compositionally biased region" description="Low complexity" evidence="1">
    <location>
        <begin position="281"/>
        <end position="297"/>
    </location>
</feature>
<accession>A0ABZ0XZW7</accession>
<evidence type="ECO:0000256" key="1">
    <source>
        <dbReference type="SAM" id="MobiDB-lite"/>
    </source>
</evidence>
<dbReference type="EMBL" id="CP140152">
    <property type="protein sequence ID" value="WQH05123.1"/>
    <property type="molecule type" value="Genomic_DNA"/>
</dbReference>
<proteinExistence type="predicted"/>
<keyword evidence="4" id="KW-1185">Reference proteome</keyword>
<evidence type="ECO:0000313" key="3">
    <source>
        <dbReference type="EMBL" id="WQH05123.1"/>
    </source>
</evidence>
<organism evidence="3 4">
    <name type="scientific">Duganella zoogloeoides</name>
    <dbReference type="NCBI Taxonomy" id="75659"/>
    <lineage>
        <taxon>Bacteria</taxon>
        <taxon>Pseudomonadati</taxon>
        <taxon>Pseudomonadota</taxon>
        <taxon>Betaproteobacteria</taxon>
        <taxon>Burkholderiales</taxon>
        <taxon>Oxalobacteraceae</taxon>
        <taxon>Telluria group</taxon>
        <taxon>Duganella</taxon>
    </lineage>
</organism>
<dbReference type="Pfam" id="PF20329">
    <property type="entry name" value="DUF6624"/>
    <property type="match status" value="1"/>
</dbReference>
<feature type="chain" id="PRO_5047471292" evidence="2">
    <location>
        <begin position="26"/>
        <end position="306"/>
    </location>
</feature>
<dbReference type="RefSeq" id="WP_019924475.1">
    <property type="nucleotide sequence ID" value="NZ_CP140152.1"/>
</dbReference>